<evidence type="ECO:0000256" key="2">
    <source>
        <dbReference type="SAM" id="SignalP"/>
    </source>
</evidence>
<evidence type="ECO:0000313" key="3">
    <source>
        <dbReference type="EMBL" id="GMI00827.1"/>
    </source>
</evidence>
<dbReference type="EMBL" id="BRXX01000252">
    <property type="protein sequence ID" value="GMI00827.1"/>
    <property type="molecule type" value="Genomic_DNA"/>
</dbReference>
<dbReference type="Proteomes" id="UP001165160">
    <property type="component" value="Unassembled WGS sequence"/>
</dbReference>
<feature type="signal peptide" evidence="2">
    <location>
        <begin position="1"/>
        <end position="17"/>
    </location>
</feature>
<protein>
    <submittedName>
        <fullName evidence="3">Uncharacterized protein</fullName>
    </submittedName>
</protein>
<sequence length="549" mass="62205">MKLSYLTFLIALGTVSSFVPFPSTVPSARTFTNLYGVSKRAVKKANKELQQLSAPLERPGDNDGNNDVGKVGESVNEGTEQTSKVLVDEDTGLRMISEGRAVMDITTSRPVILSKLGPEYRLAEFSPSTPPDVREVHRVGKDMSVNDIISTFAATLPSDTSPTNKEICSPSALDFVLSNRDLLGPKFKKTLTRLKLKSQSLDNISAAKEYRSIRNAYLILENKISSPFRQIVLEREVKIGPNFSNLDLKSYVGRHGYEINGSWIVLQAMRLTWEKKTRDSQYYSTTSRTKKNEMIWLSTGDPNRFNVDSDRKFYDYDDTVRMCSWAQKMSTTFSSEPDLWKALLPEFRFVDVAMGIESGTEVRSKMYEFCEGEGIEVEDLKEGVMRLAVQLDNMQPDPYGKFARVVMDLRDAMFQGGEDPLERFDEYLYKKDGEGWFETYSFEKEDMSMLRFLENEVDVKEGGLGPMDEVLRQFGFGGIVNAMSTKKEERRKDVGWLDNLGEDDERPLERGRGGYIENEEEEEEKGIEEFGGEDEPLLIPVADDVVGEE</sequence>
<evidence type="ECO:0000313" key="4">
    <source>
        <dbReference type="Proteomes" id="UP001165160"/>
    </source>
</evidence>
<accession>A0A9W7C088</accession>
<feature type="chain" id="PRO_5040927376" evidence="2">
    <location>
        <begin position="18"/>
        <end position="549"/>
    </location>
</feature>
<keyword evidence="4" id="KW-1185">Reference proteome</keyword>
<dbReference type="AlphaFoldDB" id="A0A9W7C088"/>
<name>A0A9W7C088_9STRA</name>
<reference evidence="4" key="1">
    <citation type="journal article" date="2023" name="Commun. Biol.">
        <title>Genome analysis of Parmales, the sister group of diatoms, reveals the evolutionary specialization of diatoms from phago-mixotrophs to photoautotrophs.</title>
        <authorList>
            <person name="Ban H."/>
            <person name="Sato S."/>
            <person name="Yoshikawa S."/>
            <person name="Yamada K."/>
            <person name="Nakamura Y."/>
            <person name="Ichinomiya M."/>
            <person name="Sato N."/>
            <person name="Blanc-Mathieu R."/>
            <person name="Endo H."/>
            <person name="Kuwata A."/>
            <person name="Ogata H."/>
        </authorList>
    </citation>
    <scope>NUCLEOTIDE SEQUENCE [LARGE SCALE GENOMIC DNA]</scope>
    <source>
        <strain evidence="4">NIES 3699</strain>
    </source>
</reference>
<gene>
    <name evidence="3" type="ORF">TrVE_jg6575</name>
</gene>
<keyword evidence="2" id="KW-0732">Signal</keyword>
<feature type="region of interest" description="Disordered" evidence="1">
    <location>
        <begin position="51"/>
        <end position="80"/>
    </location>
</feature>
<comment type="caution">
    <text evidence="3">The sequence shown here is derived from an EMBL/GenBank/DDBJ whole genome shotgun (WGS) entry which is preliminary data.</text>
</comment>
<feature type="compositionally biased region" description="Acidic residues" evidence="1">
    <location>
        <begin position="517"/>
        <end position="536"/>
    </location>
</feature>
<proteinExistence type="predicted"/>
<evidence type="ECO:0000256" key="1">
    <source>
        <dbReference type="SAM" id="MobiDB-lite"/>
    </source>
</evidence>
<organism evidence="3 4">
    <name type="scientific">Triparma verrucosa</name>
    <dbReference type="NCBI Taxonomy" id="1606542"/>
    <lineage>
        <taxon>Eukaryota</taxon>
        <taxon>Sar</taxon>
        <taxon>Stramenopiles</taxon>
        <taxon>Ochrophyta</taxon>
        <taxon>Bolidophyceae</taxon>
        <taxon>Parmales</taxon>
        <taxon>Triparmaceae</taxon>
        <taxon>Triparma</taxon>
    </lineage>
</organism>
<feature type="region of interest" description="Disordered" evidence="1">
    <location>
        <begin position="495"/>
        <end position="549"/>
    </location>
</feature>